<dbReference type="SUPFAM" id="SSF46785">
    <property type="entry name" value="Winged helix' DNA-binding domain"/>
    <property type="match status" value="1"/>
</dbReference>
<evidence type="ECO:0000313" key="7">
    <source>
        <dbReference type="EMBL" id="TMR03848.1"/>
    </source>
</evidence>
<evidence type="ECO:0000256" key="1">
    <source>
        <dbReference type="ARBA" id="ARBA00009437"/>
    </source>
</evidence>
<reference evidence="7 8" key="1">
    <citation type="submission" date="2019-05" db="EMBL/GenBank/DDBJ databases">
        <title>Draft genome sequence of Actinomadura sp. 14C53.</title>
        <authorList>
            <person name="Saricaoglu S."/>
            <person name="Isik K."/>
        </authorList>
    </citation>
    <scope>NUCLEOTIDE SEQUENCE [LARGE SCALE GENOMIC DNA]</scope>
    <source>
        <strain evidence="7 8">14C53</strain>
    </source>
</reference>
<dbReference type="PANTHER" id="PTHR30346:SF30">
    <property type="entry name" value="SMALL NEUTRAL PROTEASE REGULATORY PROTEIN"/>
    <property type="match status" value="1"/>
</dbReference>
<dbReference type="Pfam" id="PF03466">
    <property type="entry name" value="LysR_substrate"/>
    <property type="match status" value="1"/>
</dbReference>
<dbReference type="OrthoDB" id="3171102at2"/>
<dbReference type="InterPro" id="IPR000847">
    <property type="entry name" value="LysR_HTH_N"/>
</dbReference>
<protein>
    <submittedName>
        <fullName evidence="7">LysR family transcriptional regulator</fullName>
    </submittedName>
</protein>
<feature type="region of interest" description="Disordered" evidence="5">
    <location>
        <begin position="330"/>
        <end position="363"/>
    </location>
</feature>
<feature type="compositionally biased region" description="Gly residues" evidence="5">
    <location>
        <begin position="348"/>
        <end position="363"/>
    </location>
</feature>
<dbReference type="Gene3D" id="1.10.10.10">
    <property type="entry name" value="Winged helix-like DNA-binding domain superfamily/Winged helix DNA-binding domain"/>
    <property type="match status" value="1"/>
</dbReference>
<feature type="compositionally biased region" description="Low complexity" evidence="5">
    <location>
        <begin position="330"/>
        <end position="347"/>
    </location>
</feature>
<dbReference type="GO" id="GO:0003700">
    <property type="term" value="F:DNA-binding transcription factor activity"/>
    <property type="evidence" value="ECO:0007669"/>
    <property type="project" value="InterPro"/>
</dbReference>
<name>A0A5C4JFX9_9ACTN</name>
<dbReference type="SUPFAM" id="SSF53850">
    <property type="entry name" value="Periplasmic binding protein-like II"/>
    <property type="match status" value="1"/>
</dbReference>
<dbReference type="InterPro" id="IPR036388">
    <property type="entry name" value="WH-like_DNA-bd_sf"/>
</dbReference>
<dbReference type="Pfam" id="PF00126">
    <property type="entry name" value="HTH_1"/>
    <property type="match status" value="1"/>
</dbReference>
<dbReference type="GO" id="GO:0032993">
    <property type="term" value="C:protein-DNA complex"/>
    <property type="evidence" value="ECO:0007669"/>
    <property type="project" value="TreeGrafter"/>
</dbReference>
<gene>
    <name evidence="7" type="ORF">ETD83_09615</name>
</gene>
<evidence type="ECO:0000256" key="5">
    <source>
        <dbReference type="SAM" id="MobiDB-lite"/>
    </source>
</evidence>
<keyword evidence="3" id="KW-0238">DNA-binding</keyword>
<feature type="domain" description="HTH lysR-type" evidence="6">
    <location>
        <begin position="10"/>
        <end position="67"/>
    </location>
</feature>
<dbReference type="InterPro" id="IPR005119">
    <property type="entry name" value="LysR_subst-bd"/>
</dbReference>
<dbReference type="PRINTS" id="PR00039">
    <property type="entry name" value="HTHLYSR"/>
</dbReference>
<evidence type="ECO:0000313" key="8">
    <source>
        <dbReference type="Proteomes" id="UP000309174"/>
    </source>
</evidence>
<evidence type="ECO:0000259" key="6">
    <source>
        <dbReference type="PROSITE" id="PS50931"/>
    </source>
</evidence>
<comment type="caution">
    <text evidence="7">The sequence shown here is derived from an EMBL/GenBank/DDBJ whole genome shotgun (WGS) entry which is preliminary data.</text>
</comment>
<dbReference type="Gene3D" id="3.40.190.10">
    <property type="entry name" value="Periplasmic binding protein-like II"/>
    <property type="match status" value="2"/>
</dbReference>
<evidence type="ECO:0000256" key="3">
    <source>
        <dbReference type="ARBA" id="ARBA00023125"/>
    </source>
</evidence>
<evidence type="ECO:0000256" key="4">
    <source>
        <dbReference type="ARBA" id="ARBA00023163"/>
    </source>
</evidence>
<dbReference type="PROSITE" id="PS50931">
    <property type="entry name" value="HTH_LYSR"/>
    <property type="match status" value="1"/>
</dbReference>
<evidence type="ECO:0000256" key="2">
    <source>
        <dbReference type="ARBA" id="ARBA00023015"/>
    </source>
</evidence>
<dbReference type="PANTHER" id="PTHR30346">
    <property type="entry name" value="TRANSCRIPTIONAL DUAL REGULATOR HCAR-RELATED"/>
    <property type="match status" value="1"/>
</dbReference>
<accession>A0A5C4JFX9</accession>
<dbReference type="EMBL" id="VCKW01000035">
    <property type="protein sequence ID" value="TMR03848.1"/>
    <property type="molecule type" value="Genomic_DNA"/>
</dbReference>
<comment type="similarity">
    <text evidence="1">Belongs to the LysR transcriptional regulatory family.</text>
</comment>
<dbReference type="CDD" id="cd08414">
    <property type="entry name" value="PBP2_LTTR_aromatics_like"/>
    <property type="match status" value="1"/>
</dbReference>
<keyword evidence="8" id="KW-1185">Reference proteome</keyword>
<dbReference type="AlphaFoldDB" id="A0A5C4JFX9"/>
<dbReference type="InterPro" id="IPR036390">
    <property type="entry name" value="WH_DNA-bd_sf"/>
</dbReference>
<proteinExistence type="inferred from homology"/>
<keyword evidence="4" id="KW-0804">Transcription</keyword>
<keyword evidence="2" id="KW-0805">Transcription regulation</keyword>
<organism evidence="7 8">
    <name type="scientific">Actinomadura soli</name>
    <dbReference type="NCBI Taxonomy" id="2508997"/>
    <lineage>
        <taxon>Bacteria</taxon>
        <taxon>Bacillati</taxon>
        <taxon>Actinomycetota</taxon>
        <taxon>Actinomycetes</taxon>
        <taxon>Streptosporangiales</taxon>
        <taxon>Thermomonosporaceae</taxon>
        <taxon>Actinomadura</taxon>
    </lineage>
</organism>
<dbReference type="GO" id="GO:0003677">
    <property type="term" value="F:DNA binding"/>
    <property type="evidence" value="ECO:0007669"/>
    <property type="project" value="UniProtKB-KW"/>
</dbReference>
<sequence>MTVRSTFVDLGPHHLRMIEAIAATGSISKAAARLGLTQPAVSTMLRRVESHLGVQLFVRSPEGVTPTPVGAEVATRARAALASIDDLNAALAHRIRDPSAMPLLRVGVQACPALTRLSDHLGALSPVSRLQLRVDQGGGRIPALLASGALDVGLFQEPVDHVPRPRDARDELERLVIVDREPILVGVSSSSPLAAHDTVDLADLADQDWLDDPLDDGPWPAYVRGVCAGAGFQPRVRFWSSDWQISASLIRSGRAIGLYQPSAGVRDGIVFRRITGDPIVQRVVLVWRPEAEKAAERLRVVFSDIYLDLVRAQPVFRDWWDEHPEAHPGLPVTAGPVGAGPVAAGREAGSGKGGGSRNPHAGG</sequence>
<dbReference type="Proteomes" id="UP000309174">
    <property type="component" value="Unassembled WGS sequence"/>
</dbReference>